<accession>A0ABS8TAV1</accession>
<comment type="caution">
    <text evidence="2">The sequence shown here is derived from an EMBL/GenBank/DDBJ whole genome shotgun (WGS) entry which is preliminary data.</text>
</comment>
<evidence type="ECO:0000313" key="3">
    <source>
        <dbReference type="Proteomes" id="UP000823775"/>
    </source>
</evidence>
<protein>
    <submittedName>
        <fullName evidence="2">Uncharacterized protein</fullName>
    </submittedName>
</protein>
<reference evidence="2 3" key="1">
    <citation type="journal article" date="2021" name="BMC Genomics">
        <title>Datura genome reveals duplications of psychoactive alkaloid biosynthetic genes and high mutation rate following tissue culture.</title>
        <authorList>
            <person name="Rajewski A."/>
            <person name="Carter-House D."/>
            <person name="Stajich J."/>
            <person name="Litt A."/>
        </authorList>
    </citation>
    <scope>NUCLEOTIDE SEQUENCE [LARGE SCALE GENOMIC DNA]</scope>
    <source>
        <strain evidence="2">AR-01</strain>
    </source>
</reference>
<organism evidence="2 3">
    <name type="scientific">Datura stramonium</name>
    <name type="common">Jimsonweed</name>
    <name type="synonym">Common thornapple</name>
    <dbReference type="NCBI Taxonomy" id="4076"/>
    <lineage>
        <taxon>Eukaryota</taxon>
        <taxon>Viridiplantae</taxon>
        <taxon>Streptophyta</taxon>
        <taxon>Embryophyta</taxon>
        <taxon>Tracheophyta</taxon>
        <taxon>Spermatophyta</taxon>
        <taxon>Magnoliopsida</taxon>
        <taxon>eudicotyledons</taxon>
        <taxon>Gunneridae</taxon>
        <taxon>Pentapetalae</taxon>
        <taxon>asterids</taxon>
        <taxon>lamiids</taxon>
        <taxon>Solanales</taxon>
        <taxon>Solanaceae</taxon>
        <taxon>Solanoideae</taxon>
        <taxon>Datureae</taxon>
        <taxon>Datura</taxon>
    </lineage>
</organism>
<name>A0ABS8TAV1_DATST</name>
<feature type="chain" id="PRO_5045921253" evidence="1">
    <location>
        <begin position="24"/>
        <end position="56"/>
    </location>
</feature>
<dbReference type="Proteomes" id="UP000823775">
    <property type="component" value="Unassembled WGS sequence"/>
</dbReference>
<evidence type="ECO:0000256" key="1">
    <source>
        <dbReference type="SAM" id="SignalP"/>
    </source>
</evidence>
<evidence type="ECO:0000313" key="2">
    <source>
        <dbReference type="EMBL" id="MCD7468545.1"/>
    </source>
</evidence>
<dbReference type="EMBL" id="JACEIK010001355">
    <property type="protein sequence ID" value="MCD7468545.1"/>
    <property type="molecule type" value="Genomic_DNA"/>
</dbReference>
<keyword evidence="3" id="KW-1185">Reference proteome</keyword>
<sequence>NWKSKIVMGSKMLYLLVNVLSLASDISEVPFTSDVQPYDPELGLFPLVTSTGYSIF</sequence>
<keyword evidence="1" id="KW-0732">Signal</keyword>
<feature type="signal peptide" evidence="1">
    <location>
        <begin position="1"/>
        <end position="23"/>
    </location>
</feature>
<proteinExistence type="predicted"/>
<feature type="non-terminal residue" evidence="2">
    <location>
        <position position="1"/>
    </location>
</feature>
<gene>
    <name evidence="2" type="ORF">HAX54_006888</name>
</gene>